<evidence type="ECO:0000313" key="2">
    <source>
        <dbReference type="Proteomes" id="UP000008983"/>
    </source>
</evidence>
<dbReference type="InterPro" id="IPR004344">
    <property type="entry name" value="TTL/TTLL_fam"/>
</dbReference>
<dbReference type="InParanoid" id="G0QJY0"/>
<dbReference type="eggNOG" id="KOG2157">
    <property type="taxonomic scope" value="Eukaryota"/>
</dbReference>
<dbReference type="GO" id="GO:0070737">
    <property type="term" value="F:protein-glycine ligase activity, elongating"/>
    <property type="evidence" value="ECO:0007669"/>
    <property type="project" value="TreeGrafter"/>
</dbReference>
<dbReference type="GeneID" id="14910666"/>
<evidence type="ECO:0000313" key="1">
    <source>
        <dbReference type="EMBL" id="EGR34471.1"/>
    </source>
</evidence>
<dbReference type="OrthoDB" id="202825at2759"/>
<accession>G0QJY0</accession>
<dbReference type="PROSITE" id="PS51221">
    <property type="entry name" value="TTL"/>
    <property type="match status" value="1"/>
</dbReference>
<dbReference type="PANTHER" id="PTHR46810:SF1">
    <property type="entry name" value="INACTIVE POLYGLYCYLASE TTLL10"/>
    <property type="match status" value="1"/>
</dbReference>
<keyword evidence="1" id="KW-0436">Ligase</keyword>
<dbReference type="Pfam" id="PF03133">
    <property type="entry name" value="TTL"/>
    <property type="match status" value="1"/>
</dbReference>
<dbReference type="OMA" id="VNYQEND"/>
<name>G0QJY0_ICHMU</name>
<dbReference type="EMBL" id="GL983108">
    <property type="protein sequence ID" value="EGR34471.1"/>
    <property type="molecule type" value="Genomic_DNA"/>
</dbReference>
<dbReference type="Gene3D" id="3.30.470.20">
    <property type="entry name" value="ATP-grasp fold, B domain"/>
    <property type="match status" value="1"/>
</dbReference>
<dbReference type="SUPFAM" id="SSF56059">
    <property type="entry name" value="Glutathione synthetase ATP-binding domain-like"/>
    <property type="match status" value="1"/>
</dbReference>
<keyword evidence="2" id="KW-1185">Reference proteome</keyword>
<dbReference type="RefSeq" id="XP_004039775.1">
    <property type="nucleotide sequence ID" value="XM_004039727.1"/>
</dbReference>
<protein>
    <submittedName>
        <fullName evidence="1">Tubulin tyrosine ligase-like member 10, putative</fullName>
        <ecNumber evidence="1">6.3.2.25</ecNumber>
    </submittedName>
</protein>
<proteinExistence type="predicted"/>
<sequence length="343" mass="40967">MKESLQLSNFINYYEIIDNKDQIIEIIENYQKQNFLAYNPHLLIPKSYNINLKKSYYSQEEKLFLQETEGAWIIKETYQVGGYGMIICSDVKRIQNDLQQMKQRKQKKNSQKYVIQRYIQNPLLYDGRKFDLRSYLLVASADPLIVYYVHGNMRLSFTKYNNNFTLLRTKYDDMSAHLINWTQQKKYVGDDEELNQLLGGTFADFENFLINSYGKTKEWIYENIYEKMFEIFAYIFEASKDQMKKKQGHFQIFGTDIMLDDNLNVYFIENNGFPGITYDDNKIYHYPIETAVNNTIRMATYVQEQQVKGQIIDTDYLNSICIDCTLIYNQLTNYSFVEKYRQK</sequence>
<dbReference type="STRING" id="857967.G0QJY0"/>
<dbReference type="GO" id="GO:0004835">
    <property type="term" value="F:tubulin-tyrosine ligase activity"/>
    <property type="evidence" value="ECO:0007669"/>
    <property type="project" value="UniProtKB-EC"/>
</dbReference>
<organism evidence="1 2">
    <name type="scientific">Ichthyophthirius multifiliis</name>
    <name type="common">White spot disease agent</name>
    <name type="synonym">Ich</name>
    <dbReference type="NCBI Taxonomy" id="5932"/>
    <lineage>
        <taxon>Eukaryota</taxon>
        <taxon>Sar</taxon>
        <taxon>Alveolata</taxon>
        <taxon>Ciliophora</taxon>
        <taxon>Intramacronucleata</taxon>
        <taxon>Oligohymenophorea</taxon>
        <taxon>Hymenostomatida</taxon>
        <taxon>Ophryoglenina</taxon>
        <taxon>Ichthyophthirius</taxon>
    </lineage>
</organism>
<reference evidence="1 2" key="1">
    <citation type="submission" date="2011-07" db="EMBL/GenBank/DDBJ databases">
        <authorList>
            <person name="Coyne R."/>
            <person name="Brami D."/>
            <person name="Johnson J."/>
            <person name="Hostetler J."/>
            <person name="Hannick L."/>
            <person name="Clark T."/>
            <person name="Cassidy-Hanley D."/>
            <person name="Inman J."/>
        </authorList>
    </citation>
    <scope>NUCLEOTIDE SEQUENCE [LARGE SCALE GENOMIC DNA]</scope>
    <source>
        <strain evidence="1 2">G5</strain>
    </source>
</reference>
<dbReference type="PANTHER" id="PTHR46810">
    <property type="entry name" value="INACTIVE POLYGLYCYLASE TTLL10"/>
    <property type="match status" value="1"/>
</dbReference>
<gene>
    <name evidence="1" type="ORF">IMG5_010390</name>
</gene>
<dbReference type="InterPro" id="IPR027752">
    <property type="entry name" value="TTLL10"/>
</dbReference>
<dbReference type="EC" id="6.3.2.25" evidence="1"/>
<dbReference type="AlphaFoldDB" id="G0QJY0"/>
<dbReference type="Proteomes" id="UP000008983">
    <property type="component" value="Unassembled WGS sequence"/>
</dbReference>